<evidence type="ECO:0008006" key="2">
    <source>
        <dbReference type="Google" id="ProtNLM"/>
    </source>
</evidence>
<gene>
    <name evidence="1" type="ORF">VIS_S18BKA20013</name>
</gene>
<accession>H6RES3</accession>
<name>H6RES3_9BACT</name>
<dbReference type="InterPro" id="IPR032331">
    <property type="entry name" value="DUF4856"/>
</dbReference>
<sequence length="388" mass="41875">MKITKNTILVATSLLFVLSGCKKEGCTDPLADNYNEDAKTDDGSCEYSYDIPTTYEFTDADGNNTVSYSGQTARMDMLSEMTSYLKTANNNGTALDAATLLAMYDNSYTGWSDAGLVGNGKQLKSKTALGDNGIIADFEGWMNDAAAASPDQTGGYLQNADGVEWTQLIEKGLMSACFISQMTGNYLAGIASDDNTTASDPDNGKYYTSMEHHWDEAYGYFTDATDYPTNGTNRFWGKYANNTLESVIGSATNVANAFRTGRAAIAADRINPGAGFTNDALAQAAIITTEAQRMVAGMAIHYLNATKQKVADGESQNKVCHYLSEAWAFIYGIQFVEGSPMSNTEISSLLSVINANFYGFAQSITSINNMIDQIANAHGFSQTERENL</sequence>
<dbReference type="PROSITE" id="PS51257">
    <property type="entry name" value="PROKAR_LIPOPROTEIN"/>
    <property type="match status" value="1"/>
</dbReference>
<evidence type="ECO:0000313" key="1">
    <source>
        <dbReference type="EMBL" id="CCF99534.1"/>
    </source>
</evidence>
<protein>
    <recommendedName>
        <fullName evidence="2">DUF4856 domain-containing protein</fullName>
    </recommendedName>
</protein>
<organism evidence="1">
    <name type="scientific">uncultured Flavobacteriia bacterium</name>
    <dbReference type="NCBI Taxonomy" id="212695"/>
    <lineage>
        <taxon>Bacteria</taxon>
        <taxon>Pseudomonadati</taxon>
        <taxon>Bacteroidota</taxon>
        <taxon>Flavobacteriia</taxon>
        <taxon>environmental samples</taxon>
    </lineage>
</organism>
<reference evidence="1" key="1">
    <citation type="journal article" date="2012" name="Environ. Microbiol.">
        <title>Genomic content of uncultured Bacteroidetes from contrasting oceanic provinces in the North Atlantic Ocean.</title>
        <authorList>
            <person name="Gomez-Pereira P.R."/>
            <person name="Schuler M."/>
            <person name="Fuchs B.M."/>
            <person name="Bennke C."/>
            <person name="Teeling H."/>
            <person name="Waldmann J."/>
            <person name="Richter M."/>
            <person name="Barbe V."/>
            <person name="Bataille E."/>
            <person name="Glockner F.O."/>
            <person name="Amann R."/>
        </authorList>
    </citation>
    <scope>NUCLEOTIDE SEQUENCE</scope>
</reference>
<proteinExistence type="predicted"/>
<dbReference type="Pfam" id="PF16148">
    <property type="entry name" value="DUF4856"/>
    <property type="match status" value="2"/>
</dbReference>
<dbReference type="EMBL" id="FO117582">
    <property type="protein sequence ID" value="CCF99534.1"/>
    <property type="molecule type" value="Genomic_DNA"/>
</dbReference>
<dbReference type="AlphaFoldDB" id="H6RES3"/>
<reference evidence="1" key="2">
    <citation type="submission" date="2012-02" db="EMBL/GenBank/DDBJ databases">
        <authorList>
            <person name="Genoscope - CEA"/>
        </authorList>
    </citation>
    <scope>NUCLEOTIDE SEQUENCE</scope>
</reference>